<dbReference type="PROSITE" id="PS00871">
    <property type="entry name" value="CLPAB_2"/>
    <property type="match status" value="1"/>
</dbReference>
<dbReference type="SMART" id="SM01086">
    <property type="entry name" value="ClpB_D2-small"/>
    <property type="match status" value="1"/>
</dbReference>
<dbReference type="InterPro" id="IPR019489">
    <property type="entry name" value="Clp_ATPase_C"/>
</dbReference>
<dbReference type="PANTHER" id="PTHR11638">
    <property type="entry name" value="ATP-DEPENDENT CLP PROTEASE"/>
    <property type="match status" value="1"/>
</dbReference>
<dbReference type="Gene3D" id="1.10.8.60">
    <property type="match status" value="2"/>
</dbReference>
<evidence type="ECO:0000256" key="7">
    <source>
        <dbReference type="SAM" id="Coils"/>
    </source>
</evidence>
<dbReference type="Proteomes" id="UP000003763">
    <property type="component" value="Unassembled WGS sequence"/>
</dbReference>
<evidence type="ECO:0000256" key="5">
    <source>
        <dbReference type="PROSITE-ProRule" id="PRU01251"/>
    </source>
</evidence>
<feature type="region of interest" description="Disordered" evidence="8">
    <location>
        <begin position="811"/>
        <end position="850"/>
    </location>
</feature>
<dbReference type="CDD" id="cd00009">
    <property type="entry name" value="AAA"/>
    <property type="match status" value="1"/>
</dbReference>
<dbReference type="AlphaFoldDB" id="G5HL56"/>
<evidence type="ECO:0000256" key="3">
    <source>
        <dbReference type="ARBA" id="ARBA00022840"/>
    </source>
</evidence>
<accession>G5HL56</accession>
<dbReference type="InterPro" id="IPR003593">
    <property type="entry name" value="AAA+_ATPase"/>
</dbReference>
<evidence type="ECO:0000256" key="2">
    <source>
        <dbReference type="ARBA" id="ARBA00022741"/>
    </source>
</evidence>
<evidence type="ECO:0000256" key="6">
    <source>
        <dbReference type="RuleBase" id="RU004432"/>
    </source>
</evidence>
<gene>
    <name evidence="11" type="ORF">HMPREF9469_03284</name>
</gene>
<keyword evidence="1 5" id="KW-0677">Repeat</keyword>
<dbReference type="GO" id="GO:0005524">
    <property type="term" value="F:ATP binding"/>
    <property type="evidence" value="ECO:0007669"/>
    <property type="project" value="UniProtKB-KW"/>
</dbReference>
<feature type="domain" description="Clp R" evidence="10">
    <location>
        <begin position="2"/>
        <end position="145"/>
    </location>
</feature>
<evidence type="ECO:0000313" key="11">
    <source>
        <dbReference type="EMBL" id="EHE97951.1"/>
    </source>
</evidence>
<dbReference type="InterPro" id="IPR018368">
    <property type="entry name" value="ClpA/B_CS1"/>
</dbReference>
<dbReference type="EMBL" id="ADLJ01000026">
    <property type="protein sequence ID" value="EHE97951.1"/>
    <property type="molecule type" value="Genomic_DNA"/>
</dbReference>
<dbReference type="Gene3D" id="4.10.860.10">
    <property type="entry name" value="UVR domain"/>
    <property type="match status" value="1"/>
</dbReference>
<dbReference type="PRINTS" id="PR00300">
    <property type="entry name" value="CLPPROTEASEA"/>
</dbReference>
<dbReference type="SUPFAM" id="SSF52540">
    <property type="entry name" value="P-loop containing nucleoside triphosphate hydrolases"/>
    <property type="match status" value="2"/>
</dbReference>
<dbReference type="Pfam" id="PF07724">
    <property type="entry name" value="AAA_2"/>
    <property type="match status" value="1"/>
</dbReference>
<dbReference type="InterPro" id="IPR036628">
    <property type="entry name" value="Clp_N_dom_sf"/>
</dbReference>
<dbReference type="Pfam" id="PF02861">
    <property type="entry name" value="Clp_N"/>
    <property type="match status" value="1"/>
</dbReference>
<dbReference type="RefSeq" id="WP_007863839.1">
    <property type="nucleotide sequence ID" value="NZ_JH376423.1"/>
</dbReference>
<dbReference type="InterPro" id="IPR004176">
    <property type="entry name" value="Clp_R_N"/>
</dbReference>
<dbReference type="SUPFAM" id="SSF81923">
    <property type="entry name" value="Double Clp-N motif"/>
    <property type="match status" value="1"/>
</dbReference>
<dbReference type="FunFam" id="3.40.50.300:FF:000010">
    <property type="entry name" value="Chaperone clpB 1, putative"/>
    <property type="match status" value="1"/>
</dbReference>
<keyword evidence="7" id="KW-0175">Coiled coil</keyword>
<proteinExistence type="inferred from homology"/>
<dbReference type="Pfam" id="PF00004">
    <property type="entry name" value="AAA"/>
    <property type="match status" value="1"/>
</dbReference>
<dbReference type="Pfam" id="PF17871">
    <property type="entry name" value="AAA_lid_9"/>
    <property type="match status" value="1"/>
</dbReference>
<dbReference type="GO" id="GO:0016887">
    <property type="term" value="F:ATP hydrolysis activity"/>
    <property type="evidence" value="ECO:0007669"/>
    <property type="project" value="InterPro"/>
</dbReference>
<keyword evidence="4 6" id="KW-0143">Chaperone</keyword>
<dbReference type="PROSITE" id="PS50151">
    <property type="entry name" value="UVR"/>
    <property type="match status" value="1"/>
</dbReference>
<dbReference type="GO" id="GO:0034605">
    <property type="term" value="P:cellular response to heat"/>
    <property type="evidence" value="ECO:0007669"/>
    <property type="project" value="TreeGrafter"/>
</dbReference>
<evidence type="ECO:0000256" key="1">
    <source>
        <dbReference type="ARBA" id="ARBA00022737"/>
    </source>
</evidence>
<protein>
    <recommendedName>
        <fullName evidence="13">Clp R domain-containing protein</fullName>
    </recommendedName>
</protein>
<reference evidence="11 12" key="1">
    <citation type="submission" date="2011-08" db="EMBL/GenBank/DDBJ databases">
        <title>The Genome Sequence of Clostridium citroniae WAL-17108.</title>
        <authorList>
            <consortium name="The Broad Institute Genome Sequencing Platform"/>
            <person name="Earl A."/>
            <person name="Ward D."/>
            <person name="Feldgarden M."/>
            <person name="Gevers D."/>
            <person name="Finegold S.M."/>
            <person name="Summanen P.H."/>
            <person name="Molitoris D.R."/>
            <person name="Vaisanen M.L."/>
            <person name="Daigneault M."/>
            <person name="Allen-Vercoe E."/>
            <person name="Young S.K."/>
            <person name="Zeng Q."/>
            <person name="Gargeya S."/>
            <person name="Fitzgerald M."/>
            <person name="Haas B."/>
            <person name="Abouelleil A."/>
            <person name="Alvarado L."/>
            <person name="Arachchi H.M."/>
            <person name="Berlin A."/>
            <person name="Brown A."/>
            <person name="Chapman S.B."/>
            <person name="Chen Z."/>
            <person name="Dunbar C."/>
            <person name="Freedman E."/>
            <person name="Gearin G."/>
            <person name="Gellesch M."/>
            <person name="Goldberg J."/>
            <person name="Griggs A."/>
            <person name="Gujja S."/>
            <person name="Heiman D."/>
            <person name="Howarth C."/>
            <person name="Larson L."/>
            <person name="Lui A."/>
            <person name="MacDonald P.J.P."/>
            <person name="Montmayeur A."/>
            <person name="Murphy C."/>
            <person name="Neiman D."/>
            <person name="Pearson M."/>
            <person name="Priest M."/>
            <person name="Roberts A."/>
            <person name="Saif S."/>
            <person name="Shea T."/>
            <person name="Shenoy N."/>
            <person name="Sisk P."/>
            <person name="Stolte C."/>
            <person name="Sykes S."/>
            <person name="Wortman J."/>
            <person name="Nusbaum C."/>
            <person name="Birren B."/>
        </authorList>
    </citation>
    <scope>NUCLEOTIDE SEQUENCE [LARGE SCALE GENOMIC DNA]</scope>
    <source>
        <strain evidence="11 12">WAL-17108</strain>
    </source>
</reference>
<sequence>MMERYTQQAQEALGLAVGVAESLNHGYVGTEHLLIGLLQEGTGVAAKVLEDNGVEEDRVIELVSQLIAPNPTIQTTNQTAYTPRARRVIENSYREAVRFKAAQIGTEHILIAILREGDCVASRLLNTIGVSIQKLYIDLLAAMGEDAPAVKDDISGAKGGRKSNATPTLDSYSRNLTQLAADGRLDPVIGREQEIQRVIQILSRRTKNNPCLIGEPGVGKTAVVEGLAQMIVSGNVPETIADKRVMTLDLSGMVAGSKYRGEFEERIKKVISEVIDSGDVLLFIDEIHTIIGAGGAEGALDASNILKPSLARGELQLIGATTINEYRKYIEKDSALERRFQPVTVDEPTEDESVAILRGLRSRYEEHHKVEITDEALAAAVKLSSRYINDRFLPDKAIDLIDEASSRVRLANYTKPSKIKEYEEEIEALEESKEEAIKKEAYEKAGEIKSKQEKLREKINQTMEKWQKEKETKKLLVSDNEIADVVSGWTRIPVRKLAEEESERLKNLEGILHQRVVGQEEAVTAISKAIRRGRVGLKDPGRPIGSFLFLGPTGVGKTELSKALSEAMFGTENALIRVDMSEYMEKHSVSKMIGSPPGYVGYDEGGQLSEKVRRNPYSVILFDEIEKAHPDVFNILLQVLDDGHITDAQGRKIDFKNTIIIMTSNAGAENIISPKRLGFGAASDAKADYTFMKERVMDEVKRLFKPEFLNRIDEIIVFHQLSKDHIKGIADIMLSTIGKRSKDQLGIELTVTDEAREYLIDKGYDEKYGARPLRRTIQNLVEDKMAEEMLDGSIKAGDTVQVGFDGEKLTFTSKSKAAPKRRTSGTKTEAAKGDAGKTPGKKKSTAATKA</sequence>
<evidence type="ECO:0000259" key="10">
    <source>
        <dbReference type="PROSITE" id="PS51903"/>
    </source>
</evidence>
<dbReference type="FunFam" id="3.40.50.300:FF:000025">
    <property type="entry name" value="ATP-dependent Clp protease subunit"/>
    <property type="match status" value="1"/>
</dbReference>
<dbReference type="PATRIC" id="fig|742733.3.peg.3407"/>
<keyword evidence="2 6" id="KW-0547">Nucleotide-binding</keyword>
<dbReference type="InterPro" id="IPR001270">
    <property type="entry name" value="ClpA/B"/>
</dbReference>
<dbReference type="CDD" id="cd19499">
    <property type="entry name" value="RecA-like_ClpB_Hsp104-like"/>
    <property type="match status" value="1"/>
</dbReference>
<feature type="domain" description="UVR" evidence="9">
    <location>
        <begin position="423"/>
        <end position="458"/>
    </location>
</feature>
<evidence type="ECO:0000259" key="9">
    <source>
        <dbReference type="PROSITE" id="PS50151"/>
    </source>
</evidence>
<organism evidence="11 12">
    <name type="scientific">[Clostridium] citroniae WAL-17108</name>
    <dbReference type="NCBI Taxonomy" id="742733"/>
    <lineage>
        <taxon>Bacteria</taxon>
        <taxon>Bacillati</taxon>
        <taxon>Bacillota</taxon>
        <taxon>Clostridia</taxon>
        <taxon>Lachnospirales</taxon>
        <taxon>Lachnospiraceae</taxon>
        <taxon>Enterocloster</taxon>
    </lineage>
</organism>
<name>G5HL56_9FIRM</name>
<evidence type="ECO:0008006" key="13">
    <source>
        <dbReference type="Google" id="ProtNLM"/>
    </source>
</evidence>
<dbReference type="InterPro" id="IPR001943">
    <property type="entry name" value="UVR_dom"/>
</dbReference>
<dbReference type="PANTHER" id="PTHR11638:SF18">
    <property type="entry name" value="HEAT SHOCK PROTEIN 104"/>
    <property type="match status" value="1"/>
</dbReference>
<comment type="caution">
    <text evidence="11">The sequence shown here is derived from an EMBL/GenBank/DDBJ whole genome shotgun (WGS) entry which is preliminary data.</text>
</comment>
<dbReference type="Pfam" id="PF10431">
    <property type="entry name" value="ClpB_D2-small"/>
    <property type="match status" value="1"/>
</dbReference>
<dbReference type="GO" id="GO:0005737">
    <property type="term" value="C:cytoplasm"/>
    <property type="evidence" value="ECO:0007669"/>
    <property type="project" value="TreeGrafter"/>
</dbReference>
<dbReference type="SMART" id="SM00382">
    <property type="entry name" value="AAA"/>
    <property type="match status" value="2"/>
</dbReference>
<dbReference type="eggNOG" id="COG0542">
    <property type="taxonomic scope" value="Bacteria"/>
</dbReference>
<dbReference type="HOGENOM" id="CLU_005070_4_1_9"/>
<dbReference type="PROSITE" id="PS00870">
    <property type="entry name" value="CLPAB_1"/>
    <property type="match status" value="1"/>
</dbReference>
<dbReference type="Gene3D" id="3.40.50.300">
    <property type="entry name" value="P-loop containing nucleotide triphosphate hydrolases"/>
    <property type="match status" value="2"/>
</dbReference>
<dbReference type="InterPro" id="IPR041546">
    <property type="entry name" value="ClpA/ClpB_AAA_lid"/>
</dbReference>
<comment type="similarity">
    <text evidence="6">Belongs to the ClpA/ClpB family.</text>
</comment>
<evidence type="ECO:0000256" key="8">
    <source>
        <dbReference type="SAM" id="MobiDB-lite"/>
    </source>
</evidence>
<evidence type="ECO:0000313" key="12">
    <source>
        <dbReference type="Proteomes" id="UP000003763"/>
    </source>
</evidence>
<dbReference type="InterPro" id="IPR003959">
    <property type="entry name" value="ATPase_AAA_core"/>
</dbReference>
<feature type="coiled-coil region" evidence="7">
    <location>
        <begin position="419"/>
        <end position="469"/>
    </location>
</feature>
<dbReference type="InterPro" id="IPR028299">
    <property type="entry name" value="ClpA/B_CS2"/>
</dbReference>
<keyword evidence="3 6" id="KW-0067">ATP-binding</keyword>
<dbReference type="InterPro" id="IPR027417">
    <property type="entry name" value="P-loop_NTPase"/>
</dbReference>
<evidence type="ECO:0000256" key="4">
    <source>
        <dbReference type="ARBA" id="ARBA00023186"/>
    </source>
</evidence>
<dbReference type="PROSITE" id="PS51903">
    <property type="entry name" value="CLP_R"/>
    <property type="match status" value="1"/>
</dbReference>
<dbReference type="Gene3D" id="1.10.1780.10">
    <property type="entry name" value="Clp, N-terminal domain"/>
    <property type="match status" value="1"/>
</dbReference>
<dbReference type="InterPro" id="IPR050130">
    <property type="entry name" value="ClpA_ClpB"/>
</dbReference>